<sequence length="63" mass="6929">MQIRGKVDSLSPSPTSDWTRNSHDKKIDVKPKPNSIKISHRLGSLALPENILLPDEFGSSADC</sequence>
<proteinExistence type="predicted"/>
<feature type="compositionally biased region" description="Basic and acidic residues" evidence="1">
    <location>
        <begin position="20"/>
        <end position="31"/>
    </location>
</feature>
<feature type="region of interest" description="Disordered" evidence="1">
    <location>
        <begin position="1"/>
        <end position="31"/>
    </location>
</feature>
<dbReference type="Proteomes" id="UP000308671">
    <property type="component" value="Unassembled WGS sequence"/>
</dbReference>
<reference evidence="2 3" key="1">
    <citation type="submission" date="2017-12" db="EMBL/GenBank/DDBJ databases">
        <title>Comparative genomics of Botrytis spp.</title>
        <authorList>
            <person name="Valero-Jimenez C.A."/>
            <person name="Tapia P."/>
            <person name="Veloso J."/>
            <person name="Silva-Moreno E."/>
            <person name="Staats M."/>
            <person name="Valdes J.H."/>
            <person name="Van Kan J.A.L."/>
        </authorList>
    </citation>
    <scope>NUCLEOTIDE SEQUENCE [LARGE SCALE GENOMIC DNA]</scope>
    <source>
        <strain evidence="2 3">MUCL435</strain>
    </source>
</reference>
<accession>A0A4S8QTC7</accession>
<evidence type="ECO:0000256" key="1">
    <source>
        <dbReference type="SAM" id="MobiDB-lite"/>
    </source>
</evidence>
<feature type="compositionally biased region" description="Polar residues" evidence="1">
    <location>
        <begin position="10"/>
        <end position="19"/>
    </location>
</feature>
<dbReference type="EMBL" id="PQXL01000266">
    <property type="protein sequence ID" value="THV48130.1"/>
    <property type="molecule type" value="Genomic_DNA"/>
</dbReference>
<organism evidence="2 3">
    <name type="scientific">Botrytis galanthina</name>
    <dbReference type="NCBI Taxonomy" id="278940"/>
    <lineage>
        <taxon>Eukaryota</taxon>
        <taxon>Fungi</taxon>
        <taxon>Dikarya</taxon>
        <taxon>Ascomycota</taxon>
        <taxon>Pezizomycotina</taxon>
        <taxon>Leotiomycetes</taxon>
        <taxon>Helotiales</taxon>
        <taxon>Sclerotiniaceae</taxon>
        <taxon>Botrytis</taxon>
    </lineage>
</organism>
<name>A0A4S8QTC7_9HELO</name>
<comment type="caution">
    <text evidence="2">The sequence shown here is derived from an EMBL/GenBank/DDBJ whole genome shotgun (WGS) entry which is preliminary data.</text>
</comment>
<keyword evidence="3" id="KW-1185">Reference proteome</keyword>
<dbReference type="AlphaFoldDB" id="A0A4S8QTC7"/>
<protein>
    <submittedName>
        <fullName evidence="2">Uncharacterized protein</fullName>
    </submittedName>
</protein>
<evidence type="ECO:0000313" key="3">
    <source>
        <dbReference type="Proteomes" id="UP000308671"/>
    </source>
</evidence>
<gene>
    <name evidence="2" type="ORF">BGAL_0266g00050</name>
</gene>
<evidence type="ECO:0000313" key="2">
    <source>
        <dbReference type="EMBL" id="THV48130.1"/>
    </source>
</evidence>